<dbReference type="EMBL" id="JBBLYY010000020">
    <property type="protein sequence ID" value="MEK0170457.1"/>
    <property type="molecule type" value="Genomic_DNA"/>
</dbReference>
<dbReference type="Proteomes" id="UP001370299">
    <property type="component" value="Unassembled WGS sequence"/>
</dbReference>
<proteinExistence type="predicted"/>
<sequence length="149" mass="15519">MQHNTRTLALVGALVVTLAGAGVVGQTTTAEAAMIRISPACASVPTTTTESDGVPGPVFYKRLQCLGSMATYTGPIDGVMGPNSWIGASNQLAKGGYYQAPVAWGYESKDVVAALQRWAAAHGRYSGPIDGVWGPNSYRGAAWALNRAF</sequence>
<evidence type="ECO:0008006" key="3">
    <source>
        <dbReference type="Google" id="ProtNLM"/>
    </source>
</evidence>
<evidence type="ECO:0000313" key="1">
    <source>
        <dbReference type="EMBL" id="MEK0170457.1"/>
    </source>
</evidence>
<evidence type="ECO:0000313" key="2">
    <source>
        <dbReference type="Proteomes" id="UP001370299"/>
    </source>
</evidence>
<protein>
    <recommendedName>
        <fullName evidence="3">Peptidoglycan binding protein</fullName>
    </recommendedName>
</protein>
<reference evidence="1 2" key="1">
    <citation type="submission" date="2024-03" db="EMBL/GenBank/DDBJ databases">
        <title>Whole genomes of four grape xylem sap localized bacterial endophytes.</title>
        <authorList>
            <person name="Kumar G."/>
            <person name="Savka M.A."/>
        </authorList>
    </citation>
    <scope>NUCLEOTIDE SEQUENCE [LARGE SCALE GENOMIC DNA]</scope>
    <source>
        <strain evidence="1 2">RIT_GXS8</strain>
    </source>
</reference>
<comment type="caution">
    <text evidence="1">The sequence shown here is derived from an EMBL/GenBank/DDBJ whole genome shotgun (WGS) entry which is preliminary data.</text>
</comment>
<name>A0ABU8Y6U8_9MICO</name>
<dbReference type="RefSeq" id="WP_340197701.1">
    <property type="nucleotide sequence ID" value="NZ_JBBKAP010000075.1"/>
</dbReference>
<keyword evidence="2" id="KW-1185">Reference proteome</keyword>
<organism evidence="1 2">
    <name type="scientific">Curtobacterium citreum</name>
    <dbReference type="NCBI Taxonomy" id="2036"/>
    <lineage>
        <taxon>Bacteria</taxon>
        <taxon>Bacillati</taxon>
        <taxon>Actinomycetota</taxon>
        <taxon>Actinomycetes</taxon>
        <taxon>Micrococcales</taxon>
        <taxon>Microbacteriaceae</taxon>
        <taxon>Curtobacterium</taxon>
    </lineage>
</organism>
<gene>
    <name evidence="1" type="ORF">WMN62_03145</name>
</gene>
<accession>A0ABU8Y6U8</accession>